<name>A0AAI8YTD7_9PEZI</name>
<feature type="domain" description="SnoaL-like" evidence="1">
    <location>
        <begin position="13"/>
        <end position="143"/>
    </location>
</feature>
<protein>
    <recommendedName>
        <fullName evidence="1">SnoaL-like domain-containing protein</fullName>
    </recommendedName>
</protein>
<gene>
    <name evidence="2" type="ORF">LECACI_7A001631</name>
</gene>
<sequence>MAYPLHLTGLTPKEAVADALYRACNSYDTQDLALHDSAFVNSPESFVSLDDTVMRGFESIRMVFHMVAPLDTSHMATTPRVQIHEGGKTAHMTATILSQHFKAGEGKEPTPGVERAFLTGGALYDLDLELDETDALWKIKHFRIKALWRQGDAKAVGLGM</sequence>
<accession>A0AAI8YTD7</accession>
<comment type="caution">
    <text evidence="2">The sequence shown here is derived from an EMBL/GenBank/DDBJ whole genome shotgun (WGS) entry which is preliminary data.</text>
</comment>
<dbReference type="Pfam" id="PF13577">
    <property type="entry name" value="SnoaL_4"/>
    <property type="match status" value="1"/>
</dbReference>
<dbReference type="EMBL" id="CAVMBE010000006">
    <property type="protein sequence ID" value="CAK3849213.1"/>
    <property type="molecule type" value="Genomic_DNA"/>
</dbReference>
<keyword evidence="3" id="KW-1185">Reference proteome</keyword>
<dbReference type="SUPFAM" id="SSF54427">
    <property type="entry name" value="NTF2-like"/>
    <property type="match status" value="1"/>
</dbReference>
<evidence type="ECO:0000259" key="1">
    <source>
        <dbReference type="Pfam" id="PF13577"/>
    </source>
</evidence>
<proteinExistence type="predicted"/>
<reference evidence="2" key="1">
    <citation type="submission" date="2023-11" db="EMBL/GenBank/DDBJ databases">
        <authorList>
            <person name="Alioto T."/>
            <person name="Alioto T."/>
            <person name="Gomez Garrido J."/>
        </authorList>
    </citation>
    <scope>NUCLEOTIDE SEQUENCE</scope>
</reference>
<evidence type="ECO:0000313" key="3">
    <source>
        <dbReference type="Proteomes" id="UP001296104"/>
    </source>
</evidence>
<dbReference type="Proteomes" id="UP001296104">
    <property type="component" value="Unassembled WGS sequence"/>
</dbReference>
<organism evidence="2 3">
    <name type="scientific">Lecanosticta acicola</name>
    <dbReference type="NCBI Taxonomy" id="111012"/>
    <lineage>
        <taxon>Eukaryota</taxon>
        <taxon>Fungi</taxon>
        <taxon>Dikarya</taxon>
        <taxon>Ascomycota</taxon>
        <taxon>Pezizomycotina</taxon>
        <taxon>Dothideomycetes</taxon>
        <taxon>Dothideomycetidae</taxon>
        <taxon>Mycosphaerellales</taxon>
        <taxon>Mycosphaerellaceae</taxon>
        <taxon>Lecanosticta</taxon>
    </lineage>
</organism>
<dbReference type="Gene3D" id="3.10.450.50">
    <property type="match status" value="1"/>
</dbReference>
<evidence type="ECO:0000313" key="2">
    <source>
        <dbReference type="EMBL" id="CAK3849213.1"/>
    </source>
</evidence>
<dbReference type="InterPro" id="IPR037401">
    <property type="entry name" value="SnoaL-like"/>
</dbReference>
<dbReference type="AlphaFoldDB" id="A0AAI8YTD7"/>
<dbReference type="InterPro" id="IPR032710">
    <property type="entry name" value="NTF2-like_dom_sf"/>
</dbReference>